<reference evidence="2" key="1">
    <citation type="submission" date="2015-04" db="UniProtKB">
        <authorList>
            <consortium name="EnsemblPlants"/>
        </authorList>
    </citation>
    <scope>IDENTIFICATION</scope>
</reference>
<proteinExistence type="predicted"/>
<dbReference type="Gramene" id="OPUNC11G18140.1">
    <property type="protein sequence ID" value="OPUNC11G18140.1"/>
    <property type="gene ID" value="OPUNC11G18140"/>
</dbReference>
<feature type="compositionally biased region" description="Low complexity" evidence="1">
    <location>
        <begin position="13"/>
        <end position="31"/>
    </location>
</feature>
<evidence type="ECO:0000313" key="2">
    <source>
        <dbReference type="EnsemblPlants" id="OPUNC11G18140.1"/>
    </source>
</evidence>
<feature type="region of interest" description="Disordered" evidence="1">
    <location>
        <begin position="1"/>
        <end position="93"/>
    </location>
</feature>
<dbReference type="HOGENOM" id="CLU_2403438_0_0_1"/>
<evidence type="ECO:0000313" key="3">
    <source>
        <dbReference type="Proteomes" id="UP000026962"/>
    </source>
</evidence>
<accession>A0A0E0MHS9</accession>
<name>A0A0E0MHS9_ORYPU</name>
<sequence length="93" mass="9999">MEQPTNPTRESRPINSTTPRSSPSPTATNRRIPSRRGGGGVEKEAMTTAPHGSRPAAGGGRGRFLPPWFGLRETGSRRKLRPPSAAPVTCCEY</sequence>
<protein>
    <submittedName>
        <fullName evidence="2">Uncharacterized protein</fullName>
    </submittedName>
</protein>
<dbReference type="Proteomes" id="UP000026962">
    <property type="component" value="Chromosome 11"/>
</dbReference>
<evidence type="ECO:0000256" key="1">
    <source>
        <dbReference type="SAM" id="MobiDB-lite"/>
    </source>
</evidence>
<reference evidence="2" key="2">
    <citation type="submission" date="2018-05" db="EMBL/GenBank/DDBJ databases">
        <title>OpunRS2 (Oryza punctata Reference Sequence Version 2).</title>
        <authorList>
            <person name="Zhang J."/>
            <person name="Kudrna D."/>
            <person name="Lee S."/>
            <person name="Talag J."/>
            <person name="Welchert J."/>
            <person name="Wing R.A."/>
        </authorList>
    </citation>
    <scope>NUCLEOTIDE SEQUENCE [LARGE SCALE GENOMIC DNA]</scope>
</reference>
<organism evidence="2">
    <name type="scientific">Oryza punctata</name>
    <name type="common">Red rice</name>
    <dbReference type="NCBI Taxonomy" id="4537"/>
    <lineage>
        <taxon>Eukaryota</taxon>
        <taxon>Viridiplantae</taxon>
        <taxon>Streptophyta</taxon>
        <taxon>Embryophyta</taxon>
        <taxon>Tracheophyta</taxon>
        <taxon>Spermatophyta</taxon>
        <taxon>Magnoliopsida</taxon>
        <taxon>Liliopsida</taxon>
        <taxon>Poales</taxon>
        <taxon>Poaceae</taxon>
        <taxon>BOP clade</taxon>
        <taxon>Oryzoideae</taxon>
        <taxon>Oryzeae</taxon>
        <taxon>Oryzinae</taxon>
        <taxon>Oryza</taxon>
    </lineage>
</organism>
<dbReference type="AlphaFoldDB" id="A0A0E0MHS9"/>
<keyword evidence="3" id="KW-1185">Reference proteome</keyword>
<dbReference type="EnsemblPlants" id="OPUNC11G18140.1">
    <property type="protein sequence ID" value="OPUNC11G18140.1"/>
    <property type="gene ID" value="OPUNC11G18140"/>
</dbReference>